<dbReference type="EMBL" id="KV878213">
    <property type="protein sequence ID" value="OJJ34129.1"/>
    <property type="molecule type" value="Genomic_DNA"/>
</dbReference>
<dbReference type="RefSeq" id="XP_040687805.1">
    <property type="nucleotide sequence ID" value="XM_040833254.1"/>
</dbReference>
<name>A0A1L9RGQ2_ASPWE</name>
<gene>
    <name evidence="2" type="ORF">ASPWEDRAFT_29298</name>
</gene>
<feature type="compositionally biased region" description="Polar residues" evidence="1">
    <location>
        <begin position="1"/>
        <end position="21"/>
    </location>
</feature>
<organism evidence="2 3">
    <name type="scientific">Aspergillus wentii DTO 134E9</name>
    <dbReference type="NCBI Taxonomy" id="1073089"/>
    <lineage>
        <taxon>Eukaryota</taxon>
        <taxon>Fungi</taxon>
        <taxon>Dikarya</taxon>
        <taxon>Ascomycota</taxon>
        <taxon>Pezizomycotina</taxon>
        <taxon>Eurotiomycetes</taxon>
        <taxon>Eurotiomycetidae</taxon>
        <taxon>Eurotiales</taxon>
        <taxon>Aspergillaceae</taxon>
        <taxon>Aspergillus</taxon>
        <taxon>Aspergillus subgen. Cremei</taxon>
    </lineage>
</organism>
<evidence type="ECO:0000256" key="1">
    <source>
        <dbReference type="SAM" id="MobiDB-lite"/>
    </source>
</evidence>
<proteinExistence type="predicted"/>
<feature type="region of interest" description="Disordered" evidence="1">
    <location>
        <begin position="637"/>
        <end position="683"/>
    </location>
</feature>
<feature type="region of interest" description="Disordered" evidence="1">
    <location>
        <begin position="242"/>
        <end position="289"/>
    </location>
</feature>
<protein>
    <submittedName>
        <fullName evidence="2">Uncharacterized protein</fullName>
    </submittedName>
</protein>
<dbReference type="VEuPathDB" id="FungiDB:ASPWEDRAFT_29298"/>
<feature type="compositionally biased region" description="Polar residues" evidence="1">
    <location>
        <begin position="242"/>
        <end position="262"/>
    </location>
</feature>
<sequence length="683" mass="76322">MAPSISTLSPKSLKSPTNLSFSLPKRDSSRLSGSAKPPSTTVTEYKQIPIWFSVFFGNPDPESPQLDHARFDAKASEEVFDHRQSKDSVVKSPSASNFSLPNGSSDELPVFRAIVALALAFTDEILSCVSGKLCAVCKEELAQTLVHRPLCATKSGYVELADFEEMHQLMSTIASHTEHLKSCEEVDWSIGSILSDRPYLCLLTVPICSLYECHRTATQRTQNYIERIMSWWNKPNALQSDTNLSRQSNPIALKSPTSSIATTRDERTTLDGTNGNNTPPTSVQLSDSDSNRSYKIATTVFVGRPSLSIKKYPPRGQISCLVLSSTWPPSVLPAPSKNEADDAIDYCRIAGFHEQHVLESADHRCAVCPNPVPARSLVHRPVAFIRTSFRGFQETFLRPLIMRFSQFIDRRWTYPEMNAALGTEPDFDAHIVDFAVPICESGTICEEVARTAAREFVKLLLPPSSRLVFPGLDPDTDLSLLGEEDFEDESIDWTPGENPELLVRKIGSGNLLSETEDWDEDPMDCALTISKLRHWYELCYEEEEAKREYLRGIGYKRTGDCSDSESDDVDFDDSLDWVYEGNRSPEPLPQGGNPAKIREMLDLEQEMIGKLERLPMFPTTLNFNFWLVCEEMGKKASLGKSGLETGEQKQDKHSKSSSGGNLDAKRRARRSSGKEPKKKLDHT</sequence>
<evidence type="ECO:0000313" key="2">
    <source>
        <dbReference type="EMBL" id="OJJ34129.1"/>
    </source>
</evidence>
<dbReference type="OrthoDB" id="4186247at2759"/>
<accession>A0A1L9RGQ2</accession>
<feature type="compositionally biased region" description="Basic residues" evidence="1">
    <location>
        <begin position="666"/>
        <end position="683"/>
    </location>
</feature>
<dbReference type="AlphaFoldDB" id="A0A1L9RGQ2"/>
<feature type="region of interest" description="Disordered" evidence="1">
    <location>
        <begin position="1"/>
        <end position="41"/>
    </location>
</feature>
<reference evidence="3" key="1">
    <citation type="journal article" date="2017" name="Genome Biol.">
        <title>Comparative genomics reveals high biological diversity and specific adaptations in the industrially and medically important fungal genus Aspergillus.</title>
        <authorList>
            <person name="de Vries R.P."/>
            <person name="Riley R."/>
            <person name="Wiebenga A."/>
            <person name="Aguilar-Osorio G."/>
            <person name="Amillis S."/>
            <person name="Uchima C.A."/>
            <person name="Anderluh G."/>
            <person name="Asadollahi M."/>
            <person name="Askin M."/>
            <person name="Barry K."/>
            <person name="Battaglia E."/>
            <person name="Bayram O."/>
            <person name="Benocci T."/>
            <person name="Braus-Stromeyer S.A."/>
            <person name="Caldana C."/>
            <person name="Canovas D."/>
            <person name="Cerqueira G.C."/>
            <person name="Chen F."/>
            <person name="Chen W."/>
            <person name="Choi C."/>
            <person name="Clum A."/>
            <person name="Dos Santos R.A."/>
            <person name="Damasio A.R."/>
            <person name="Diallinas G."/>
            <person name="Emri T."/>
            <person name="Fekete E."/>
            <person name="Flipphi M."/>
            <person name="Freyberg S."/>
            <person name="Gallo A."/>
            <person name="Gournas C."/>
            <person name="Habgood R."/>
            <person name="Hainaut M."/>
            <person name="Harispe M.L."/>
            <person name="Henrissat B."/>
            <person name="Hilden K.S."/>
            <person name="Hope R."/>
            <person name="Hossain A."/>
            <person name="Karabika E."/>
            <person name="Karaffa L."/>
            <person name="Karanyi Z."/>
            <person name="Krasevec N."/>
            <person name="Kuo A."/>
            <person name="Kusch H."/>
            <person name="LaButti K."/>
            <person name="Lagendijk E.L."/>
            <person name="Lapidus A."/>
            <person name="Levasseur A."/>
            <person name="Lindquist E."/>
            <person name="Lipzen A."/>
            <person name="Logrieco A.F."/>
            <person name="MacCabe A."/>
            <person name="Maekelae M.R."/>
            <person name="Malavazi I."/>
            <person name="Melin P."/>
            <person name="Meyer V."/>
            <person name="Mielnichuk N."/>
            <person name="Miskei M."/>
            <person name="Molnar A.P."/>
            <person name="Mule G."/>
            <person name="Ngan C.Y."/>
            <person name="Orejas M."/>
            <person name="Orosz E."/>
            <person name="Ouedraogo J.P."/>
            <person name="Overkamp K.M."/>
            <person name="Park H.-S."/>
            <person name="Perrone G."/>
            <person name="Piumi F."/>
            <person name="Punt P.J."/>
            <person name="Ram A.F."/>
            <person name="Ramon A."/>
            <person name="Rauscher S."/>
            <person name="Record E."/>
            <person name="Riano-Pachon D.M."/>
            <person name="Robert V."/>
            <person name="Roehrig J."/>
            <person name="Ruller R."/>
            <person name="Salamov A."/>
            <person name="Salih N.S."/>
            <person name="Samson R.A."/>
            <person name="Sandor E."/>
            <person name="Sanguinetti M."/>
            <person name="Schuetze T."/>
            <person name="Sepcic K."/>
            <person name="Shelest E."/>
            <person name="Sherlock G."/>
            <person name="Sophianopoulou V."/>
            <person name="Squina F.M."/>
            <person name="Sun H."/>
            <person name="Susca A."/>
            <person name="Todd R.B."/>
            <person name="Tsang A."/>
            <person name="Unkles S.E."/>
            <person name="van de Wiele N."/>
            <person name="van Rossen-Uffink D."/>
            <person name="Oliveira J.V."/>
            <person name="Vesth T.C."/>
            <person name="Visser J."/>
            <person name="Yu J.-H."/>
            <person name="Zhou M."/>
            <person name="Andersen M.R."/>
            <person name="Archer D.B."/>
            <person name="Baker S.E."/>
            <person name="Benoit I."/>
            <person name="Brakhage A.A."/>
            <person name="Braus G.H."/>
            <person name="Fischer R."/>
            <person name="Frisvad J.C."/>
            <person name="Goldman G.H."/>
            <person name="Houbraken J."/>
            <person name="Oakley B."/>
            <person name="Pocsi I."/>
            <person name="Scazzocchio C."/>
            <person name="Seiboth B."/>
            <person name="vanKuyk P.A."/>
            <person name="Wortman J."/>
            <person name="Dyer P.S."/>
            <person name="Grigoriev I.V."/>
        </authorList>
    </citation>
    <scope>NUCLEOTIDE SEQUENCE [LARGE SCALE GENOMIC DNA]</scope>
    <source>
        <strain evidence="3">DTO 134E9</strain>
    </source>
</reference>
<dbReference type="GeneID" id="63749102"/>
<evidence type="ECO:0000313" key="3">
    <source>
        <dbReference type="Proteomes" id="UP000184383"/>
    </source>
</evidence>
<keyword evidence="3" id="KW-1185">Reference proteome</keyword>
<feature type="compositionally biased region" description="Polar residues" evidence="1">
    <location>
        <begin position="270"/>
        <end position="289"/>
    </location>
</feature>
<dbReference type="Proteomes" id="UP000184383">
    <property type="component" value="Unassembled WGS sequence"/>
</dbReference>